<organism evidence="1 2">
    <name type="scientific">Vibrio thalassae</name>
    <dbReference type="NCBI Taxonomy" id="1243014"/>
    <lineage>
        <taxon>Bacteria</taxon>
        <taxon>Pseudomonadati</taxon>
        <taxon>Pseudomonadota</taxon>
        <taxon>Gammaproteobacteria</taxon>
        <taxon>Vibrionales</taxon>
        <taxon>Vibrionaceae</taxon>
        <taxon>Vibrio</taxon>
    </lineage>
</organism>
<keyword evidence="2" id="KW-1185">Reference proteome</keyword>
<proteinExistence type="predicted"/>
<dbReference type="Proteomes" id="UP000219336">
    <property type="component" value="Unassembled WGS sequence"/>
</dbReference>
<protein>
    <submittedName>
        <fullName evidence="1">Uncharacterized protein</fullName>
    </submittedName>
</protein>
<dbReference type="AlphaFoldDB" id="A0A240EJV7"/>
<reference evidence="2" key="1">
    <citation type="submission" date="2016-06" db="EMBL/GenBank/DDBJ databases">
        <authorList>
            <person name="Rodrigo-Torres L."/>
            <person name="Arahal R.D."/>
            <person name="Lucena T."/>
        </authorList>
    </citation>
    <scope>NUCLEOTIDE SEQUENCE [LARGE SCALE GENOMIC DNA]</scope>
    <source>
        <strain evidence="2">CECT8203</strain>
    </source>
</reference>
<dbReference type="RefSeq" id="WP_096994083.1">
    <property type="nucleotide sequence ID" value="NZ_JBHSII010000001.1"/>
</dbReference>
<evidence type="ECO:0000313" key="2">
    <source>
        <dbReference type="Proteomes" id="UP000219336"/>
    </source>
</evidence>
<sequence length="119" mass="14067">MRYVYVDDLYDAHYRISPPLLKPLVSGDIPEEELEIREILRCWLETGLTPFQVATVEKANFWIHADQFSRLSRTLNTLLKHKAYYFATKRVVSLWHQGSIEKAYLEYLLNRHVGLEVKT</sequence>
<accession>A0A240EJV7</accession>
<gene>
    <name evidence="1" type="ORF">VTH8203_02604</name>
</gene>
<evidence type="ECO:0000313" key="1">
    <source>
        <dbReference type="EMBL" id="SNX48967.1"/>
    </source>
</evidence>
<name>A0A240EJV7_9VIBR</name>
<dbReference type="EMBL" id="OANU01000043">
    <property type="protein sequence ID" value="SNX48967.1"/>
    <property type="molecule type" value="Genomic_DNA"/>
</dbReference>
<dbReference type="OrthoDB" id="5874309at2"/>